<comment type="caution">
    <text evidence="2">The sequence shown here is derived from an EMBL/GenBank/DDBJ whole genome shotgun (WGS) entry which is preliminary data.</text>
</comment>
<evidence type="ECO:0008006" key="4">
    <source>
        <dbReference type="Google" id="ProtNLM"/>
    </source>
</evidence>
<protein>
    <recommendedName>
        <fullName evidence="4">DUF3592 domain-containing protein</fullName>
    </recommendedName>
</protein>
<gene>
    <name evidence="2" type="ORF">DF185_01330</name>
</gene>
<evidence type="ECO:0000313" key="2">
    <source>
        <dbReference type="EMBL" id="PXY02763.1"/>
    </source>
</evidence>
<proteinExistence type="predicted"/>
<keyword evidence="1" id="KW-1133">Transmembrane helix</keyword>
<name>A0A2V4A349_9BACT</name>
<keyword evidence="1" id="KW-0472">Membrane</keyword>
<dbReference type="Proteomes" id="UP000248079">
    <property type="component" value="Unassembled WGS sequence"/>
</dbReference>
<keyword evidence="3" id="KW-1185">Reference proteome</keyword>
<evidence type="ECO:0000313" key="3">
    <source>
        <dbReference type="Proteomes" id="UP000248079"/>
    </source>
</evidence>
<feature type="transmembrane region" description="Helical" evidence="1">
    <location>
        <begin position="93"/>
        <end position="112"/>
    </location>
</feature>
<accession>A0A2V4A349</accession>
<dbReference type="AlphaFoldDB" id="A0A2V4A349"/>
<organism evidence="2 3">
    <name type="scientific">Marinifilum breve</name>
    <dbReference type="NCBI Taxonomy" id="2184082"/>
    <lineage>
        <taxon>Bacteria</taxon>
        <taxon>Pseudomonadati</taxon>
        <taxon>Bacteroidota</taxon>
        <taxon>Bacteroidia</taxon>
        <taxon>Marinilabiliales</taxon>
        <taxon>Marinifilaceae</taxon>
    </lineage>
</organism>
<dbReference type="EMBL" id="QFLI01000001">
    <property type="protein sequence ID" value="PXY02763.1"/>
    <property type="molecule type" value="Genomic_DNA"/>
</dbReference>
<reference evidence="2 3" key="1">
    <citation type="submission" date="2018-05" db="EMBL/GenBank/DDBJ databases">
        <title>Marinifilum breve JC075T sp. nov., a marine bacterium isolated from Yongle Blue Hole in the South China Sea.</title>
        <authorList>
            <person name="Fu T."/>
        </authorList>
    </citation>
    <scope>NUCLEOTIDE SEQUENCE [LARGE SCALE GENOMIC DNA]</scope>
    <source>
        <strain evidence="2 3">JC075</strain>
    </source>
</reference>
<keyword evidence="1" id="KW-0812">Transmembrane</keyword>
<evidence type="ECO:0000256" key="1">
    <source>
        <dbReference type="SAM" id="Phobius"/>
    </source>
</evidence>
<sequence length="122" mass="14199">MIGFSIHFYLKFEQQRKVLEFGEIVKGKIVEISRKNKDGNKTYKVQVHNTTDYLDWGPKEWDKLKVGDEVKVKYLEGNSEIVQLTMNPKFGKYFSSFGIIIGVIIGIFSMIYKPTNKNTNRN</sequence>